<feature type="transmembrane region" description="Helical" evidence="4">
    <location>
        <begin position="327"/>
        <end position="349"/>
    </location>
</feature>
<reference evidence="6 7" key="1">
    <citation type="journal article" date="2020" name="ISME J.">
        <title>Uncovering the hidden diversity of litter-decomposition mechanisms in mushroom-forming fungi.</title>
        <authorList>
            <person name="Floudas D."/>
            <person name="Bentzer J."/>
            <person name="Ahren D."/>
            <person name="Johansson T."/>
            <person name="Persson P."/>
            <person name="Tunlid A."/>
        </authorList>
    </citation>
    <scope>NUCLEOTIDE SEQUENCE [LARGE SCALE GENOMIC DNA]</scope>
    <source>
        <strain evidence="6 7">CBS 291.85</strain>
    </source>
</reference>
<feature type="domain" description="Major facilitator superfamily (MFS) profile" evidence="5">
    <location>
        <begin position="260"/>
        <end position="456"/>
    </location>
</feature>
<feature type="compositionally biased region" description="Basic and acidic residues" evidence="3">
    <location>
        <begin position="20"/>
        <end position="39"/>
    </location>
</feature>
<comment type="caution">
    <text evidence="6">The sequence shown here is derived from an EMBL/GenBank/DDBJ whole genome shotgun (WGS) entry which is preliminary data.</text>
</comment>
<evidence type="ECO:0000313" key="6">
    <source>
        <dbReference type="EMBL" id="KAF5360004.1"/>
    </source>
</evidence>
<protein>
    <recommendedName>
        <fullName evidence="5">Major facilitator superfamily (MFS) profile domain-containing protein</fullName>
    </recommendedName>
</protein>
<feature type="transmembrane region" description="Helical" evidence="4">
    <location>
        <begin position="300"/>
        <end position="320"/>
    </location>
</feature>
<keyword evidence="4" id="KW-0472">Membrane</keyword>
<dbReference type="Pfam" id="PF07690">
    <property type="entry name" value="MFS_1"/>
    <property type="match status" value="1"/>
</dbReference>
<evidence type="ECO:0000256" key="1">
    <source>
        <dbReference type="ARBA" id="ARBA00004141"/>
    </source>
</evidence>
<feature type="compositionally biased region" description="Polar residues" evidence="3">
    <location>
        <begin position="9"/>
        <end position="19"/>
    </location>
</feature>
<feature type="transmembrane region" description="Helical" evidence="4">
    <location>
        <begin position="361"/>
        <end position="382"/>
    </location>
</feature>
<organism evidence="6 7">
    <name type="scientific">Tetrapyrgos nigripes</name>
    <dbReference type="NCBI Taxonomy" id="182062"/>
    <lineage>
        <taxon>Eukaryota</taxon>
        <taxon>Fungi</taxon>
        <taxon>Dikarya</taxon>
        <taxon>Basidiomycota</taxon>
        <taxon>Agaricomycotina</taxon>
        <taxon>Agaricomycetes</taxon>
        <taxon>Agaricomycetidae</taxon>
        <taxon>Agaricales</taxon>
        <taxon>Marasmiineae</taxon>
        <taxon>Marasmiaceae</taxon>
        <taxon>Tetrapyrgos</taxon>
    </lineage>
</organism>
<evidence type="ECO:0000259" key="5">
    <source>
        <dbReference type="PROSITE" id="PS50850"/>
    </source>
</evidence>
<evidence type="ECO:0000313" key="7">
    <source>
        <dbReference type="Proteomes" id="UP000559256"/>
    </source>
</evidence>
<dbReference type="Gene3D" id="1.20.1250.20">
    <property type="entry name" value="MFS general substrate transporter like domains"/>
    <property type="match status" value="2"/>
</dbReference>
<dbReference type="Proteomes" id="UP000559256">
    <property type="component" value="Unassembled WGS sequence"/>
</dbReference>
<accession>A0A8H5G7W7</accession>
<evidence type="ECO:0000256" key="3">
    <source>
        <dbReference type="SAM" id="MobiDB-lite"/>
    </source>
</evidence>
<dbReference type="PANTHER" id="PTHR11360">
    <property type="entry name" value="MONOCARBOXYLATE TRANSPORTER"/>
    <property type="match status" value="1"/>
</dbReference>
<feature type="transmembrane region" description="Helical" evidence="4">
    <location>
        <begin position="62"/>
        <end position="83"/>
    </location>
</feature>
<proteinExistence type="inferred from homology"/>
<dbReference type="SUPFAM" id="SSF103473">
    <property type="entry name" value="MFS general substrate transporter"/>
    <property type="match status" value="1"/>
</dbReference>
<dbReference type="InterPro" id="IPR011701">
    <property type="entry name" value="MFS"/>
</dbReference>
<keyword evidence="7" id="KW-1185">Reference proteome</keyword>
<feature type="transmembrane region" description="Helical" evidence="4">
    <location>
        <begin position="160"/>
        <end position="179"/>
    </location>
</feature>
<feature type="region of interest" description="Disordered" evidence="3">
    <location>
        <begin position="1"/>
        <end position="56"/>
    </location>
</feature>
<comment type="subcellular location">
    <subcellularLocation>
        <location evidence="1">Membrane</location>
        <topology evidence="1">Multi-pass membrane protein</topology>
    </subcellularLocation>
</comment>
<comment type="similarity">
    <text evidence="2">Belongs to the major facilitator superfamily. Monocarboxylate porter (TC 2.A.1.13) family.</text>
</comment>
<feature type="transmembrane region" description="Helical" evidence="4">
    <location>
        <begin position="422"/>
        <end position="443"/>
    </location>
</feature>
<name>A0A8H5G7W7_9AGAR</name>
<feature type="transmembrane region" description="Helical" evidence="4">
    <location>
        <begin position="394"/>
        <end position="416"/>
    </location>
</feature>
<dbReference type="EMBL" id="JAACJM010000045">
    <property type="protein sequence ID" value="KAF5360004.1"/>
    <property type="molecule type" value="Genomic_DNA"/>
</dbReference>
<gene>
    <name evidence="6" type="ORF">D9758_007617</name>
</gene>
<dbReference type="InterPro" id="IPR036259">
    <property type="entry name" value="MFS_trans_sf"/>
</dbReference>
<sequence length="456" mass="49538">MAHQKHDSYGTSDPSTRSSDTYDKPEDRQAALDAEKQPKEATPAPPESAGSSSDFPEGGLQAWLTVLGGWMITFVTAGCMQSFGVYQNYYTLVSLTDHPPSDISWIGSLQGGLMFGLPIISGQLFDKGYFRHLIGYGSLLQVFSSFMLSLVQPHHYYQNFLAQGVGSGIAFGMMFMPALSIPSHYFRKRRALAMGIVLSGGSVGSTIYPILLNKLFNDPSVGFAWGVRAQSFIELGFLAFANLVMRTRLPPRAKKNIDMLGIVTDWGYVLTGLGSFLIFWGLFVPYFYLQLFAAKHNMPANIVTYGITVLNALGILGRMLPNFFADIFGSFNATIAMSAICGGLVFALLGATKPEGYVPFAVLYGFTSGGFSSLIGPVAASYSRDVNEVGTRMGLVTFVSSFALLTGSPISGALLAAPEYLWWRPVVFSGVTMLSGSVLLLIARMRMAEKRGTWRV</sequence>
<dbReference type="OrthoDB" id="6499973at2759"/>
<dbReference type="GO" id="GO:0022857">
    <property type="term" value="F:transmembrane transporter activity"/>
    <property type="evidence" value="ECO:0007669"/>
    <property type="project" value="InterPro"/>
</dbReference>
<feature type="transmembrane region" description="Helical" evidence="4">
    <location>
        <begin position="266"/>
        <end position="288"/>
    </location>
</feature>
<keyword evidence="4" id="KW-1133">Transmembrane helix</keyword>
<dbReference type="PANTHER" id="PTHR11360:SF234">
    <property type="entry name" value="MFS-TYPE TRANSPORTER DBAD-RELATED"/>
    <property type="match status" value="1"/>
</dbReference>
<dbReference type="AlphaFoldDB" id="A0A8H5G7W7"/>
<dbReference type="InterPro" id="IPR020846">
    <property type="entry name" value="MFS_dom"/>
</dbReference>
<keyword evidence="4" id="KW-0812">Transmembrane</keyword>
<dbReference type="InterPro" id="IPR050327">
    <property type="entry name" value="Proton-linked_MCT"/>
</dbReference>
<feature type="transmembrane region" description="Helical" evidence="4">
    <location>
        <begin position="103"/>
        <end position="121"/>
    </location>
</feature>
<feature type="transmembrane region" description="Helical" evidence="4">
    <location>
        <begin position="133"/>
        <end position="154"/>
    </location>
</feature>
<feature type="transmembrane region" description="Helical" evidence="4">
    <location>
        <begin position="191"/>
        <end position="211"/>
    </location>
</feature>
<evidence type="ECO:0000256" key="2">
    <source>
        <dbReference type="ARBA" id="ARBA00006727"/>
    </source>
</evidence>
<feature type="transmembrane region" description="Helical" evidence="4">
    <location>
        <begin position="223"/>
        <end position="245"/>
    </location>
</feature>
<dbReference type="GO" id="GO:0016020">
    <property type="term" value="C:membrane"/>
    <property type="evidence" value="ECO:0007669"/>
    <property type="project" value="UniProtKB-SubCell"/>
</dbReference>
<evidence type="ECO:0000256" key="4">
    <source>
        <dbReference type="SAM" id="Phobius"/>
    </source>
</evidence>
<dbReference type="PROSITE" id="PS50850">
    <property type="entry name" value="MFS"/>
    <property type="match status" value="1"/>
</dbReference>